<evidence type="ECO:0000313" key="3">
    <source>
        <dbReference type="EMBL" id="KAJ7648856.1"/>
    </source>
</evidence>
<protein>
    <submittedName>
        <fullName evidence="3">Uncharacterized protein</fullName>
    </submittedName>
</protein>
<name>A0AAD7CHH0_MYCRO</name>
<organism evidence="3 4">
    <name type="scientific">Mycena rosella</name>
    <name type="common">Pink bonnet</name>
    <name type="synonym">Agaricus rosellus</name>
    <dbReference type="NCBI Taxonomy" id="1033263"/>
    <lineage>
        <taxon>Eukaryota</taxon>
        <taxon>Fungi</taxon>
        <taxon>Dikarya</taxon>
        <taxon>Basidiomycota</taxon>
        <taxon>Agaricomycotina</taxon>
        <taxon>Agaricomycetes</taxon>
        <taxon>Agaricomycetidae</taxon>
        <taxon>Agaricales</taxon>
        <taxon>Marasmiineae</taxon>
        <taxon>Mycenaceae</taxon>
        <taxon>Mycena</taxon>
    </lineage>
</organism>
<feature type="chain" id="PRO_5042037805" evidence="2">
    <location>
        <begin position="23"/>
        <end position="359"/>
    </location>
</feature>
<feature type="region of interest" description="Disordered" evidence="1">
    <location>
        <begin position="94"/>
        <end position="125"/>
    </location>
</feature>
<evidence type="ECO:0000313" key="4">
    <source>
        <dbReference type="Proteomes" id="UP001221757"/>
    </source>
</evidence>
<dbReference type="AlphaFoldDB" id="A0AAD7CHH0"/>
<feature type="compositionally biased region" description="Polar residues" evidence="1">
    <location>
        <begin position="105"/>
        <end position="114"/>
    </location>
</feature>
<proteinExistence type="predicted"/>
<feature type="signal peptide" evidence="2">
    <location>
        <begin position="1"/>
        <end position="22"/>
    </location>
</feature>
<evidence type="ECO:0000256" key="1">
    <source>
        <dbReference type="SAM" id="MobiDB-lite"/>
    </source>
</evidence>
<accession>A0AAD7CHH0</accession>
<evidence type="ECO:0000256" key="2">
    <source>
        <dbReference type="SAM" id="SignalP"/>
    </source>
</evidence>
<reference evidence="3" key="1">
    <citation type="submission" date="2023-03" db="EMBL/GenBank/DDBJ databases">
        <title>Massive genome expansion in bonnet fungi (Mycena s.s.) driven by repeated elements and novel gene families across ecological guilds.</title>
        <authorList>
            <consortium name="Lawrence Berkeley National Laboratory"/>
            <person name="Harder C.B."/>
            <person name="Miyauchi S."/>
            <person name="Viragh M."/>
            <person name="Kuo A."/>
            <person name="Thoen E."/>
            <person name="Andreopoulos B."/>
            <person name="Lu D."/>
            <person name="Skrede I."/>
            <person name="Drula E."/>
            <person name="Henrissat B."/>
            <person name="Morin E."/>
            <person name="Kohler A."/>
            <person name="Barry K."/>
            <person name="LaButti K."/>
            <person name="Morin E."/>
            <person name="Salamov A."/>
            <person name="Lipzen A."/>
            <person name="Mereny Z."/>
            <person name="Hegedus B."/>
            <person name="Baldrian P."/>
            <person name="Stursova M."/>
            <person name="Weitz H."/>
            <person name="Taylor A."/>
            <person name="Grigoriev I.V."/>
            <person name="Nagy L.G."/>
            <person name="Martin F."/>
            <person name="Kauserud H."/>
        </authorList>
    </citation>
    <scope>NUCLEOTIDE SEQUENCE</scope>
    <source>
        <strain evidence="3">CBHHK067</strain>
    </source>
</reference>
<dbReference type="Proteomes" id="UP001221757">
    <property type="component" value="Unassembled WGS sequence"/>
</dbReference>
<keyword evidence="4" id="KW-1185">Reference proteome</keyword>
<gene>
    <name evidence="3" type="ORF">B0H17DRAFT_1147904</name>
</gene>
<dbReference type="EMBL" id="JARKIE010000373">
    <property type="protein sequence ID" value="KAJ7648856.1"/>
    <property type="molecule type" value="Genomic_DNA"/>
</dbReference>
<keyword evidence="2" id="KW-0732">Signal</keyword>
<sequence>MTFLSTTLFSSIFVYLLRRLRLLCDWVVYSKTEIEAGVKAAEGDVHPPQGPVKVSNETVGDVGEPVPLEVPTLIIPTIRIISPEGEEIRDDIKPASKSDVRKPSAVSQTASLLASTGRHRRASPRELQEAAEWKEKQKATLKVPRPAPGGKLSLRSASVKKAAPFAPVAAPASPEWHELKANLLEDARARNTEGIRGKANRRRSLPTPVAGKIVARPASLARHVSVPTNINATRLSFSYGFVDGTFGIGLPELDLAFGTWTSGIGTQFGTGRCLTAPAFGDERQDPGRGTGHPAPGLDSDFGRCGVGFFSWTGAWADGGEERRRDGEGETYVCMQPNPQTDPMYYYVLKHFVLVAVPQQ</sequence>
<comment type="caution">
    <text evidence="3">The sequence shown here is derived from an EMBL/GenBank/DDBJ whole genome shotgun (WGS) entry which is preliminary data.</text>
</comment>